<gene>
    <name evidence="1" type="ORF">CTRU02_206390</name>
</gene>
<dbReference type="EMBL" id="VUJX02000003">
    <property type="protein sequence ID" value="KAL0939780.1"/>
    <property type="molecule type" value="Genomic_DNA"/>
</dbReference>
<reference evidence="1 2" key="1">
    <citation type="journal article" date="2020" name="Phytopathology">
        <title>Genome Sequence Resources of Colletotrichum truncatum, C. plurivorum, C. musicola, and C. sojae: Four Species Pathogenic to Soybean (Glycine max).</title>
        <authorList>
            <person name="Rogerio F."/>
            <person name="Boufleur T.R."/>
            <person name="Ciampi-Guillardi M."/>
            <person name="Sukno S.A."/>
            <person name="Thon M.R."/>
            <person name="Massola Junior N.S."/>
            <person name="Baroncelli R."/>
        </authorList>
    </citation>
    <scope>NUCLEOTIDE SEQUENCE [LARGE SCALE GENOMIC DNA]</scope>
    <source>
        <strain evidence="1 2">CMES1059</strain>
    </source>
</reference>
<name>A0ACC3Z709_COLTU</name>
<evidence type="ECO:0000313" key="2">
    <source>
        <dbReference type="Proteomes" id="UP000805649"/>
    </source>
</evidence>
<dbReference type="Proteomes" id="UP000805649">
    <property type="component" value="Unassembled WGS sequence"/>
</dbReference>
<proteinExistence type="predicted"/>
<organism evidence="1 2">
    <name type="scientific">Colletotrichum truncatum</name>
    <name type="common">Anthracnose fungus</name>
    <name type="synonym">Colletotrichum capsici</name>
    <dbReference type="NCBI Taxonomy" id="5467"/>
    <lineage>
        <taxon>Eukaryota</taxon>
        <taxon>Fungi</taxon>
        <taxon>Dikarya</taxon>
        <taxon>Ascomycota</taxon>
        <taxon>Pezizomycotina</taxon>
        <taxon>Sordariomycetes</taxon>
        <taxon>Hypocreomycetidae</taxon>
        <taxon>Glomerellales</taxon>
        <taxon>Glomerellaceae</taxon>
        <taxon>Colletotrichum</taxon>
        <taxon>Colletotrichum truncatum species complex</taxon>
    </lineage>
</organism>
<comment type="caution">
    <text evidence="1">The sequence shown here is derived from an EMBL/GenBank/DDBJ whole genome shotgun (WGS) entry which is preliminary data.</text>
</comment>
<keyword evidence="2" id="KW-1185">Reference proteome</keyword>
<accession>A0ACC3Z709</accession>
<evidence type="ECO:0000313" key="1">
    <source>
        <dbReference type="EMBL" id="KAL0939780.1"/>
    </source>
</evidence>
<protein>
    <submittedName>
        <fullName evidence="1">Uncharacterized protein</fullName>
    </submittedName>
</protein>
<sequence>MMVRTALSTSPQKRAYITEDTNNTNIGFFNFVTYETLYAIVPVMTFIDLLTLSLRFASVRQRRSRPQADDYSAMLACFVSIVTGIITLYGAVNRVIGRHDWDPWPLPEGPWPRSDYTLASKDTEHPVFMKLYQLHVEIIYILNCLQGVGVGTVRLAFLFLFRKLFSYQGKRYVMLINVLVGLVVLFMVVHTAMTIFACGVHPEARWINHDTAAQQCLQLYAYNFGIGVCMVIIDTIVFILPMWPLYKITLTSMLRTTGFGLL</sequence>